<keyword evidence="3" id="KW-1185">Reference proteome</keyword>
<feature type="compositionally biased region" description="Low complexity" evidence="1">
    <location>
        <begin position="830"/>
        <end position="840"/>
    </location>
</feature>
<evidence type="ECO:0000313" key="3">
    <source>
        <dbReference type="Proteomes" id="UP000053611"/>
    </source>
</evidence>
<evidence type="ECO:0000256" key="1">
    <source>
        <dbReference type="SAM" id="MobiDB-lite"/>
    </source>
</evidence>
<dbReference type="STRING" id="879819.A0A0J0XN82"/>
<dbReference type="EMBL" id="KQ087204">
    <property type="protein sequence ID" value="KLT42533.1"/>
    <property type="molecule type" value="Genomic_DNA"/>
</dbReference>
<evidence type="ECO:0000313" key="2">
    <source>
        <dbReference type="EMBL" id="KLT42533.1"/>
    </source>
</evidence>
<feature type="region of interest" description="Disordered" evidence="1">
    <location>
        <begin position="830"/>
        <end position="866"/>
    </location>
</feature>
<feature type="compositionally biased region" description="Low complexity" evidence="1">
    <location>
        <begin position="68"/>
        <end position="79"/>
    </location>
</feature>
<accession>A0A0J0XN82</accession>
<sequence>MAQTLPNTAHTAHISTTPHSSHSDSHSIIHPHIHLEPPPPSQVNDLPAVERYPLLRALPPAMPSFDVSSPAPTPSRSTTLDQSDTDFEIDFSSSDDEAGVFFGTPKPVESKILAALSKSISSTPLTRERPPAPRRSSARLPKRDSREFLRRKTLLLSTPGAGPASEKMWEGGFVERPEDVDDEPLPGPSTPMVGHEDIAVDLDTVQLDTFPSSPEVTYLDAFFNEEEEDKENSAVPEEWDGDQEYDSEDAYVPAPPEGVPMSLGFCDGQYDLDMSPGLDMGGLSLLDIDDPEEMPFEFGNETGGAGLRVFLGASTSSSGSSIASASGAFSLHPHTLSPFRRRRRHSQSSGAGDLAHENLVSEGTSDREDEGADEVLDRPDVPILEETTVDSVPAVIGSDPAPSDRSEAANLDMESTGAQETPELEASILDGSFSSHEDLADGSCSHSSPNHPRAHSPFESLDMFSALAKAPSSAAKAPTFLDTTADLIAFTPLKPNGRTHLEVDSDSSYVSEVDSPRAPIMIPVFTVASPPRQRLARDPEPMLVDDIAPLDDDLGSAVALPTLDGPFGLVLSPFSRAPAANTTPGKSPSRLPVLSPVQSAKAQKTLARTAAAKEHLENLFSSKLGKSRLGESSSKVQPPVKRALVTSRLPSKATIQSPQVFTKSKEEPTARTRIPSPEAPSKGKGKAPEKPLKSILKSTSKVTQPKPFALSAPRQKVSVKLSAPGQSGLPRPTAAVASSLPRPVSKRPDPQVSTSTDASSTSKLFRITPKMPVARPVEAGSSVKRPPTANGMAMARVMAPVGPSMASASRSALGLPARLARDQSGDSAAFASSMSTGSSSGVLFHPPAKSPGRMMSPPKPVLGKPQRATGMTPISSRMMATPQRGVPTPSKVFKVKFGRVDSCLTISWAHHHALPLHR</sequence>
<feature type="compositionally biased region" description="Polar residues" evidence="1">
    <location>
        <begin position="751"/>
        <end position="761"/>
    </location>
</feature>
<organism evidence="2 3">
    <name type="scientific">Cutaneotrichosporon oleaginosum</name>
    <dbReference type="NCBI Taxonomy" id="879819"/>
    <lineage>
        <taxon>Eukaryota</taxon>
        <taxon>Fungi</taxon>
        <taxon>Dikarya</taxon>
        <taxon>Basidiomycota</taxon>
        <taxon>Agaricomycotina</taxon>
        <taxon>Tremellomycetes</taxon>
        <taxon>Trichosporonales</taxon>
        <taxon>Trichosporonaceae</taxon>
        <taxon>Cutaneotrichosporon</taxon>
    </lineage>
</organism>
<feature type="region of interest" description="Disordered" evidence="1">
    <location>
        <begin position="435"/>
        <end position="457"/>
    </location>
</feature>
<feature type="region of interest" description="Disordered" evidence="1">
    <location>
        <begin position="1"/>
        <end position="44"/>
    </location>
</feature>
<name>A0A0J0XN82_9TREE</name>
<dbReference type="Proteomes" id="UP000053611">
    <property type="component" value="Unassembled WGS sequence"/>
</dbReference>
<dbReference type="OrthoDB" id="2148418at2759"/>
<dbReference type="GeneID" id="28988052"/>
<feature type="region of interest" description="Disordered" evidence="1">
    <location>
        <begin position="63"/>
        <end position="84"/>
    </location>
</feature>
<feature type="region of interest" description="Disordered" evidence="1">
    <location>
        <begin position="121"/>
        <end position="143"/>
    </location>
</feature>
<protein>
    <submittedName>
        <fullName evidence="2">Uncharacterized protein</fullName>
    </submittedName>
</protein>
<feature type="region of interest" description="Disordered" evidence="1">
    <location>
        <begin position="336"/>
        <end position="423"/>
    </location>
</feature>
<feature type="compositionally biased region" description="Polar residues" evidence="1">
    <location>
        <begin position="653"/>
        <end position="662"/>
    </location>
</feature>
<proteinExistence type="predicted"/>
<dbReference type="AlphaFoldDB" id="A0A0J0XN82"/>
<feature type="compositionally biased region" description="Low complexity" evidence="1">
    <location>
        <begin position="8"/>
        <end position="20"/>
    </location>
</feature>
<reference evidence="2 3" key="1">
    <citation type="submission" date="2015-03" db="EMBL/GenBank/DDBJ databases">
        <title>Genomics and transcriptomics of the oil-accumulating basidiomycete yeast T. oleaginosus allow insights into substrate utilization and the diverse evolutionary trajectories of mating systems in fungi.</title>
        <authorList>
            <consortium name="DOE Joint Genome Institute"/>
            <person name="Kourist R."/>
            <person name="Kracht O."/>
            <person name="Bracharz F."/>
            <person name="Lipzen A."/>
            <person name="Nolan M."/>
            <person name="Ohm R."/>
            <person name="Grigoriev I."/>
            <person name="Sun S."/>
            <person name="Heitman J."/>
            <person name="Bruck T."/>
            <person name="Nowrousian M."/>
        </authorList>
    </citation>
    <scope>NUCLEOTIDE SEQUENCE [LARGE SCALE GENOMIC DNA]</scope>
    <source>
        <strain evidence="2 3">IBC0246</strain>
    </source>
</reference>
<gene>
    <name evidence="2" type="ORF">CC85DRAFT_83071</name>
</gene>
<feature type="region of interest" description="Disordered" evidence="1">
    <location>
        <begin position="627"/>
        <end position="761"/>
    </location>
</feature>
<dbReference type="RefSeq" id="XP_018279024.1">
    <property type="nucleotide sequence ID" value="XM_018427449.1"/>
</dbReference>